<reference evidence="1 2" key="1">
    <citation type="journal article" date="2013" name="PLoS ONE">
        <title>Genome-Wide Relatedness of Treponema pedis, from Gingiva and Necrotic Skin Lesions of Pigs, with the Human Oral Pathogen Treponema denticola.</title>
        <authorList>
            <person name="Svartstrom O."/>
            <person name="Mushtaq M."/>
            <person name="Pringle M."/>
            <person name="Segerman B."/>
        </authorList>
    </citation>
    <scope>NUCLEOTIDE SEQUENCE [LARGE SCALE GENOMIC DNA]</scope>
    <source>
        <strain evidence="1">T A4</strain>
    </source>
</reference>
<dbReference type="Proteomes" id="UP000015620">
    <property type="component" value="Chromosome"/>
</dbReference>
<evidence type="ECO:0000313" key="2">
    <source>
        <dbReference type="Proteomes" id="UP000015620"/>
    </source>
</evidence>
<dbReference type="AlphaFoldDB" id="S6A8C2"/>
<evidence type="ECO:0000313" key="1">
    <source>
        <dbReference type="EMBL" id="AGT43574.1"/>
    </source>
</evidence>
<gene>
    <name evidence="1" type="ORF">TPE_1078</name>
</gene>
<keyword evidence="2" id="KW-1185">Reference proteome</keyword>
<proteinExistence type="predicted"/>
<protein>
    <submittedName>
        <fullName evidence="1">Uncharacterized protein</fullName>
    </submittedName>
</protein>
<accession>S6A8C2</accession>
<name>S6A8C2_9SPIR</name>
<organism evidence="1 2">
    <name type="scientific">Treponema pedis str. T A4</name>
    <dbReference type="NCBI Taxonomy" id="1291379"/>
    <lineage>
        <taxon>Bacteria</taxon>
        <taxon>Pseudomonadati</taxon>
        <taxon>Spirochaetota</taxon>
        <taxon>Spirochaetia</taxon>
        <taxon>Spirochaetales</taxon>
        <taxon>Treponemataceae</taxon>
        <taxon>Treponema</taxon>
    </lineage>
</organism>
<dbReference type="KEGG" id="tped:TPE_1078"/>
<dbReference type="HOGENOM" id="CLU_3349916_0_0_12"/>
<sequence length="37" mass="4260">MPFFSCACKTAEILQSSEFENSCGCRIYREVKINLLK</sequence>
<dbReference type="EMBL" id="CP004120">
    <property type="protein sequence ID" value="AGT43574.1"/>
    <property type="molecule type" value="Genomic_DNA"/>
</dbReference>
<dbReference type="STRING" id="1291379.TPE_1078"/>